<feature type="domain" description="Luciferase-like" evidence="2">
    <location>
        <begin position="18"/>
        <end position="295"/>
    </location>
</feature>
<dbReference type="InterPro" id="IPR036661">
    <property type="entry name" value="Luciferase-like_sf"/>
</dbReference>
<dbReference type="Gene3D" id="3.20.20.30">
    <property type="entry name" value="Luciferase-like domain"/>
    <property type="match status" value="1"/>
</dbReference>
<dbReference type="EMBL" id="BAABKD010000008">
    <property type="protein sequence ID" value="GAA5088685.1"/>
    <property type="molecule type" value="Genomic_DNA"/>
</dbReference>
<evidence type="ECO:0000259" key="2">
    <source>
        <dbReference type="Pfam" id="PF00296"/>
    </source>
</evidence>
<sequence length="341" mass="37070">MPTTYPLSVLDLAPIVQGSTPADSFKNTIQLAQQADQAAFTRYWLAEHHGMVGIASAATSVLIAHVGHHTRRIRIGAGGIMLPNHSPLVIAEQFGTLAALFPDRVDLGLGRAPGSDQRTAQALRRNLQSDPNEFPHDVLELLDYMSDHPQQPVPAVPGKGSNVPVWILGSSLFGAQLAAMLGLPYAFASHFAPAQMMDAIAVYRQHFKPSHYLQKPYVMLGFNVFAAETNEKAHYLASSWQQSFVSLRQGKPIQLPPPVANYIERAGALGQAVMDHALSCAAIGDLPAIIEQTQAFIDKTGADELMVTCNMYDQRARLHSYALLAEAQKHLRHAPSALDFA</sequence>
<gene>
    <name evidence="3" type="ORF">GCM10023337_10590</name>
</gene>
<accession>A0ABP9LZP6</accession>
<evidence type="ECO:0000256" key="1">
    <source>
        <dbReference type="ARBA" id="ARBA00007789"/>
    </source>
</evidence>
<dbReference type="NCBIfam" id="TIGR03558">
    <property type="entry name" value="oxido_grp_1"/>
    <property type="match status" value="1"/>
</dbReference>
<comment type="caution">
    <text evidence="3">The sequence shown here is derived from an EMBL/GenBank/DDBJ whole genome shotgun (WGS) entry which is preliminary data.</text>
</comment>
<dbReference type="Proteomes" id="UP001500227">
    <property type="component" value="Unassembled WGS sequence"/>
</dbReference>
<protein>
    <submittedName>
        <fullName evidence="3">LLM class flavin-dependent oxidoreductase</fullName>
    </submittedName>
</protein>
<proteinExistence type="predicted"/>
<dbReference type="Pfam" id="PF00296">
    <property type="entry name" value="Bac_luciferase"/>
    <property type="match status" value="1"/>
</dbReference>
<dbReference type="PANTHER" id="PTHR30137">
    <property type="entry name" value="LUCIFERASE-LIKE MONOOXYGENASE"/>
    <property type="match status" value="1"/>
</dbReference>
<dbReference type="SUPFAM" id="SSF51679">
    <property type="entry name" value="Bacterial luciferase-like"/>
    <property type="match status" value="1"/>
</dbReference>
<evidence type="ECO:0000313" key="3">
    <source>
        <dbReference type="EMBL" id="GAA5088685.1"/>
    </source>
</evidence>
<reference evidence="4" key="1">
    <citation type="journal article" date="2019" name="Int. J. Syst. Evol. Microbiol.">
        <title>The Global Catalogue of Microorganisms (GCM) 10K type strain sequencing project: providing services to taxonomists for standard genome sequencing and annotation.</title>
        <authorList>
            <consortium name="The Broad Institute Genomics Platform"/>
            <consortium name="The Broad Institute Genome Sequencing Center for Infectious Disease"/>
            <person name="Wu L."/>
            <person name="Ma J."/>
        </authorList>
    </citation>
    <scope>NUCLEOTIDE SEQUENCE [LARGE SCALE GENOMIC DNA]</scope>
    <source>
        <strain evidence="4">JCM 18423</strain>
    </source>
</reference>
<comment type="similarity">
    <text evidence="1">To bacterial alkanal monooxygenase alpha and beta chains.</text>
</comment>
<dbReference type="InterPro" id="IPR019949">
    <property type="entry name" value="CmoO-like"/>
</dbReference>
<dbReference type="RefSeq" id="WP_260649141.1">
    <property type="nucleotide sequence ID" value="NZ_BAABKD010000008.1"/>
</dbReference>
<dbReference type="InterPro" id="IPR050766">
    <property type="entry name" value="Bact_Lucif_Oxidored"/>
</dbReference>
<name>A0ABP9LZP6_9BURK</name>
<dbReference type="PANTHER" id="PTHR30137:SF6">
    <property type="entry name" value="LUCIFERASE-LIKE MONOOXYGENASE"/>
    <property type="match status" value="1"/>
</dbReference>
<organism evidence="3 4">
    <name type="scientific">Paenalcaligenes hermetiae</name>
    <dbReference type="NCBI Taxonomy" id="1157987"/>
    <lineage>
        <taxon>Bacteria</taxon>
        <taxon>Pseudomonadati</taxon>
        <taxon>Pseudomonadota</taxon>
        <taxon>Betaproteobacteria</taxon>
        <taxon>Burkholderiales</taxon>
        <taxon>Alcaligenaceae</taxon>
        <taxon>Paenalcaligenes</taxon>
    </lineage>
</organism>
<dbReference type="CDD" id="cd00347">
    <property type="entry name" value="Flavin_utilizing_monoxygenases"/>
    <property type="match status" value="1"/>
</dbReference>
<evidence type="ECO:0000313" key="4">
    <source>
        <dbReference type="Proteomes" id="UP001500227"/>
    </source>
</evidence>
<keyword evidence="4" id="KW-1185">Reference proteome</keyword>
<dbReference type="InterPro" id="IPR011251">
    <property type="entry name" value="Luciferase-like_dom"/>
</dbReference>